<proteinExistence type="predicted"/>
<dbReference type="EMBL" id="LR593886">
    <property type="protein sequence ID" value="VTR95854.1"/>
    <property type="molecule type" value="Genomic_DNA"/>
</dbReference>
<reference evidence="1 2" key="1">
    <citation type="submission" date="2019-05" db="EMBL/GenBank/DDBJ databases">
        <authorList>
            <consortium name="Science for Life Laboratories"/>
        </authorList>
    </citation>
    <scope>NUCLEOTIDE SEQUENCE [LARGE SCALE GENOMIC DNA]</scope>
    <source>
        <strain evidence="1">Soil9</strain>
    </source>
</reference>
<keyword evidence="2" id="KW-1185">Reference proteome</keyword>
<evidence type="ECO:0000313" key="2">
    <source>
        <dbReference type="Proteomes" id="UP000464178"/>
    </source>
</evidence>
<dbReference type="RefSeq" id="WP_197909604.1">
    <property type="nucleotide sequence ID" value="NZ_LR593886.1"/>
</dbReference>
<protein>
    <recommendedName>
        <fullName evidence="3">Phage metallopeptidase domain-containing protein</fullName>
    </recommendedName>
</protein>
<evidence type="ECO:0008006" key="3">
    <source>
        <dbReference type="Google" id="ProtNLM"/>
    </source>
</evidence>
<dbReference type="KEGG" id="gms:SOIL9_18600"/>
<sequence length="249" mass="28727">MTVARNCSRPHPLPLELRWDARSPLPARWVLPDGAPPPVPVRSNKVPLDFTAGMRTLCEDVVLRCESLRHVHMPRVLVTFTPSRNRSRYGLQARVTPLRFRDGALTRRHGPTDYQVQRFFVDGHEMLYVLTFCLPRFIDQPFREKLITVFHELYHVAPEFDGDLRRHPGRYAVHSHSKDQYDERMAELVDAYLARHPDPTKFEFLRASYRELWDAHGGITGIVVPRPKLLPVGVVSRQAAARNHGSETE</sequence>
<evidence type="ECO:0000313" key="1">
    <source>
        <dbReference type="EMBL" id="VTR95854.1"/>
    </source>
</evidence>
<name>A0A6P2D6T8_9BACT</name>
<gene>
    <name evidence="1" type="ORF">SOIL9_18600</name>
</gene>
<dbReference type="Proteomes" id="UP000464178">
    <property type="component" value="Chromosome"/>
</dbReference>
<organism evidence="1 2">
    <name type="scientific">Gemmata massiliana</name>
    <dbReference type="NCBI Taxonomy" id="1210884"/>
    <lineage>
        <taxon>Bacteria</taxon>
        <taxon>Pseudomonadati</taxon>
        <taxon>Planctomycetota</taxon>
        <taxon>Planctomycetia</taxon>
        <taxon>Gemmatales</taxon>
        <taxon>Gemmataceae</taxon>
        <taxon>Gemmata</taxon>
    </lineage>
</organism>
<dbReference type="AlphaFoldDB" id="A0A6P2D6T8"/>
<accession>A0A6P2D6T8</accession>